<dbReference type="PANTHER" id="PTHR24138">
    <property type="entry name" value="INTRACELLLAR PHOSPHOLIPASE A FAMILY"/>
    <property type="match status" value="1"/>
</dbReference>
<evidence type="ECO:0000256" key="2">
    <source>
        <dbReference type="PROSITE-ProRule" id="PRU01161"/>
    </source>
</evidence>
<dbReference type="Pfam" id="PF01734">
    <property type="entry name" value="Patatin"/>
    <property type="match status" value="1"/>
</dbReference>
<feature type="active site" description="Nucleophile" evidence="2">
    <location>
        <position position="45"/>
    </location>
</feature>
<keyword evidence="1 2" id="KW-0443">Lipid metabolism</keyword>
<dbReference type="RefSeq" id="WP_145282875.1">
    <property type="nucleotide sequence ID" value="NZ_CP036318.1"/>
</dbReference>
<feature type="short sequence motif" description="GXSXG" evidence="2">
    <location>
        <begin position="43"/>
        <end position="47"/>
    </location>
</feature>
<evidence type="ECO:0000313" key="5">
    <source>
        <dbReference type="Proteomes" id="UP000316770"/>
    </source>
</evidence>
<name>A0A518IPV1_9BACT</name>
<sequence length="377" mass="41626">MACFQILSLIGGGIRGAFITAFLDRIEQKSGRPIAESFDLIAGTSTGGIIAAGLAMGKPAAEMHEFYAKYGAMIFTPRPRYKAKGIWKLLFPVANHIFRRKTGGGLDAAFRARFCPHALQAAFDEGFGDATMREVDFTRLIIPTFNLTSGQPYVFRSPHLPKGFYDQDLKVSDVVIAATAAPTYFPHRVIAGQSYIDGGVWAADPSMLAFAEAIRIGQFARGVSPQEQTIQNDRDVETEADSKAIHDAQMSAMSEIRLLSIGTGRAQFSLSPPGADAGLLYWAPRVAEVMGTSQVQGIHQPLKFLLGDRYRHINFKMKERWPLDAVQHIPELFRMGVERADQSSAMIDEEFLSHQRQQFVRVENASGATELNEFGFE</sequence>
<keyword evidence="2" id="KW-0442">Lipid degradation</keyword>
<dbReference type="InterPro" id="IPR002641">
    <property type="entry name" value="PNPLA_dom"/>
</dbReference>
<feature type="short sequence motif" description="GXGXXG" evidence="2">
    <location>
        <begin position="11"/>
        <end position="16"/>
    </location>
</feature>
<reference evidence="4 5" key="1">
    <citation type="submission" date="2019-02" db="EMBL/GenBank/DDBJ databases">
        <title>Deep-cultivation of Planctomycetes and their phenomic and genomic characterization uncovers novel biology.</title>
        <authorList>
            <person name="Wiegand S."/>
            <person name="Jogler M."/>
            <person name="Boedeker C."/>
            <person name="Pinto D."/>
            <person name="Vollmers J."/>
            <person name="Rivas-Marin E."/>
            <person name="Kohn T."/>
            <person name="Peeters S.H."/>
            <person name="Heuer A."/>
            <person name="Rast P."/>
            <person name="Oberbeckmann S."/>
            <person name="Bunk B."/>
            <person name="Jeske O."/>
            <person name="Meyerdierks A."/>
            <person name="Storesund J.E."/>
            <person name="Kallscheuer N."/>
            <person name="Luecker S."/>
            <person name="Lage O.M."/>
            <person name="Pohl T."/>
            <person name="Merkel B.J."/>
            <person name="Hornburger P."/>
            <person name="Mueller R.-W."/>
            <person name="Bruemmer F."/>
            <person name="Labrenz M."/>
            <person name="Spormann A.M."/>
            <person name="Op den Camp H."/>
            <person name="Overmann J."/>
            <person name="Amann R."/>
            <person name="Jetten M.S.M."/>
            <person name="Mascher T."/>
            <person name="Medema M.H."/>
            <person name="Devos D.P."/>
            <person name="Kaster A.-K."/>
            <person name="Ovreas L."/>
            <person name="Rohde M."/>
            <person name="Galperin M.Y."/>
            <person name="Jogler C."/>
        </authorList>
    </citation>
    <scope>NUCLEOTIDE SEQUENCE [LARGE SCALE GENOMIC DNA]</scope>
    <source>
        <strain evidence="4 5">Mal33</strain>
    </source>
</reference>
<keyword evidence="2" id="KW-0378">Hydrolase</keyword>
<protein>
    <submittedName>
        <fullName evidence="4">Patatin-like phospholipase</fullName>
    </submittedName>
</protein>
<dbReference type="AlphaFoldDB" id="A0A518IPV1"/>
<gene>
    <name evidence="4" type="ORF">Mal33_10900</name>
</gene>
<keyword evidence="5" id="KW-1185">Reference proteome</keyword>
<dbReference type="CDD" id="cd07199">
    <property type="entry name" value="Pat17_PNPLA8_PNPLA9_like"/>
    <property type="match status" value="1"/>
</dbReference>
<evidence type="ECO:0000259" key="3">
    <source>
        <dbReference type="PROSITE" id="PS51635"/>
    </source>
</evidence>
<proteinExistence type="predicted"/>
<dbReference type="SUPFAM" id="SSF52151">
    <property type="entry name" value="FabD/lysophospholipase-like"/>
    <property type="match status" value="1"/>
</dbReference>
<evidence type="ECO:0000256" key="1">
    <source>
        <dbReference type="ARBA" id="ARBA00023098"/>
    </source>
</evidence>
<organism evidence="4 5">
    <name type="scientific">Rosistilla oblonga</name>
    <dbReference type="NCBI Taxonomy" id="2527990"/>
    <lineage>
        <taxon>Bacteria</taxon>
        <taxon>Pseudomonadati</taxon>
        <taxon>Planctomycetota</taxon>
        <taxon>Planctomycetia</taxon>
        <taxon>Pirellulales</taxon>
        <taxon>Pirellulaceae</taxon>
        <taxon>Rosistilla</taxon>
    </lineage>
</organism>
<dbReference type="PANTHER" id="PTHR24138:SF10">
    <property type="entry name" value="PHOSPHOLIPASE A2"/>
    <property type="match status" value="1"/>
</dbReference>
<feature type="active site" description="Proton acceptor" evidence="2">
    <location>
        <position position="197"/>
    </location>
</feature>
<feature type="domain" description="PNPLA" evidence="3">
    <location>
        <begin position="7"/>
        <end position="210"/>
    </location>
</feature>
<dbReference type="Proteomes" id="UP000316770">
    <property type="component" value="Chromosome"/>
</dbReference>
<evidence type="ECO:0000313" key="4">
    <source>
        <dbReference type="EMBL" id="QDV55121.1"/>
    </source>
</evidence>
<feature type="short sequence motif" description="DGA/G" evidence="2">
    <location>
        <begin position="197"/>
        <end position="199"/>
    </location>
</feature>
<dbReference type="PROSITE" id="PS51635">
    <property type="entry name" value="PNPLA"/>
    <property type="match status" value="1"/>
</dbReference>
<dbReference type="InterPro" id="IPR047156">
    <property type="entry name" value="Teg/CotR/CapV-like"/>
</dbReference>
<dbReference type="Gene3D" id="3.40.1090.10">
    <property type="entry name" value="Cytosolic phospholipase A2 catalytic domain"/>
    <property type="match status" value="1"/>
</dbReference>
<dbReference type="GO" id="GO:0016042">
    <property type="term" value="P:lipid catabolic process"/>
    <property type="evidence" value="ECO:0007669"/>
    <property type="project" value="UniProtKB-UniRule"/>
</dbReference>
<accession>A0A518IPV1</accession>
<dbReference type="EMBL" id="CP036318">
    <property type="protein sequence ID" value="QDV55121.1"/>
    <property type="molecule type" value="Genomic_DNA"/>
</dbReference>
<dbReference type="GO" id="GO:0016787">
    <property type="term" value="F:hydrolase activity"/>
    <property type="evidence" value="ECO:0007669"/>
    <property type="project" value="UniProtKB-UniRule"/>
</dbReference>
<dbReference type="InterPro" id="IPR016035">
    <property type="entry name" value="Acyl_Trfase/lysoPLipase"/>
</dbReference>